<feature type="region of interest" description="Disordered" evidence="1">
    <location>
        <begin position="816"/>
        <end position="837"/>
    </location>
</feature>
<evidence type="ECO:0000313" key="5">
    <source>
        <dbReference type="Proteomes" id="UP000284842"/>
    </source>
</evidence>
<feature type="compositionally biased region" description="Basic and acidic residues" evidence="1">
    <location>
        <begin position="876"/>
        <end position="885"/>
    </location>
</feature>
<feature type="transmembrane region" description="Helical" evidence="2">
    <location>
        <begin position="277"/>
        <end position="298"/>
    </location>
</feature>
<feature type="compositionally biased region" description="Polar residues" evidence="1">
    <location>
        <begin position="927"/>
        <end position="947"/>
    </location>
</feature>
<keyword evidence="2" id="KW-0472">Membrane</keyword>
<evidence type="ECO:0000256" key="2">
    <source>
        <dbReference type="SAM" id="Phobius"/>
    </source>
</evidence>
<accession>A0A409W2E3</accession>
<sequence length="947" mass="107953">MSYQPRPVTPIPQAIRLSGNENDYPSPTIDGYGAPETDVNYRRGPVRPPSTAYSDAPSNYRAEYPSWLPFDPNKGLDEPYTFPFPSINGDPWENTFKIVKELDDTMCDDWVEEIQSLLIFAGLFSAVVTAFAVETQKLLQPDTGVGTIVLLAQLASRQSESNSSMMFDPSAITEPYLESLNSPSQSLRINTFIFVSLILSLGTALVGTLSLQWIRSYRKRLPNPYPDQLAIRYNRYIGLVGWKVPEIITSLSLVIQVSLVIFFVGIIDFLHSLNASLAIIAAAIVSLILAFVSFTTMAPGIHTLFVTKLPDDKEERQCKPLVPFQSPQAWIVFRGMLYIKQAYDWIWHRKAWKWSLTGGQSWNYLLSNYGLFCNDLRGSALAWVFQNCNGDHAFYNAYHCFRDLPPLTTAKQVVGILDPEGKHAFQTNINNMIPLYGGRNREPWRERETLSYNILTWDLRGRNLDYETPRRPVRQHLHELEARLHIDFVRSKNELADQLFTPWPKRKFEEMDDDSEMGNTPPDAEKRFVYQQKLSLFSLLTRLHSRSYTEYAQSMEKSFYELWNAILQESAAEERVLTDAIRVLKAWLLSLPFVRAPGSTTPRPVIVDLMNTLIVTCAGFSPHSHDGHPVTPESIERVFTNRYFHDFLDRFIENPELLQVWQGILRHAKEEVRREWDLRMRTYLQRGMLEPHHRILAYDLKPIDLSGYMHFQGHQENITFAAPSRHMSFVSGHEVYYGAHFSESPEAISAALPSPHPEQSVLGGAMGSALESAYGVLSSSAVEDSNRSTNILESPIPRRPEKWQQQEFSRIIRPPTPFKRARNDTDDTEDTTSTVTDEAYELDTIAIPQDAPPLSSHRLTGFYSAYSLPMVARSDDPYSEPRVEATNHPQVIPEDQKPEDTNANEHPQLRRDSSWDDSHFRAYQKSIMESSPSTTLSVHGQSSGTDQ</sequence>
<dbReference type="InParanoid" id="A0A409W2E3"/>
<dbReference type="AlphaFoldDB" id="A0A409W2E3"/>
<feature type="transmembrane region" description="Helical" evidence="2">
    <location>
        <begin position="247"/>
        <end position="270"/>
    </location>
</feature>
<feature type="region of interest" description="Disordered" evidence="1">
    <location>
        <begin position="1"/>
        <end position="55"/>
    </location>
</feature>
<dbReference type="OrthoDB" id="3219854at2759"/>
<dbReference type="Pfam" id="PF20153">
    <property type="entry name" value="DUF6535"/>
    <property type="match status" value="1"/>
</dbReference>
<evidence type="ECO:0000259" key="3">
    <source>
        <dbReference type="Pfam" id="PF20153"/>
    </source>
</evidence>
<keyword evidence="2" id="KW-0812">Transmembrane</keyword>
<evidence type="ECO:0000256" key="1">
    <source>
        <dbReference type="SAM" id="MobiDB-lite"/>
    </source>
</evidence>
<dbReference type="Proteomes" id="UP000284842">
    <property type="component" value="Unassembled WGS sequence"/>
</dbReference>
<organism evidence="4 5">
    <name type="scientific">Panaeolus cyanescens</name>
    <dbReference type="NCBI Taxonomy" id="181874"/>
    <lineage>
        <taxon>Eukaryota</taxon>
        <taxon>Fungi</taxon>
        <taxon>Dikarya</taxon>
        <taxon>Basidiomycota</taxon>
        <taxon>Agaricomycotina</taxon>
        <taxon>Agaricomycetes</taxon>
        <taxon>Agaricomycetidae</taxon>
        <taxon>Agaricales</taxon>
        <taxon>Agaricineae</taxon>
        <taxon>Galeropsidaceae</taxon>
        <taxon>Panaeolus</taxon>
    </lineage>
</organism>
<keyword evidence="5" id="KW-1185">Reference proteome</keyword>
<gene>
    <name evidence="4" type="ORF">CVT24_012643</name>
</gene>
<proteinExistence type="predicted"/>
<feature type="compositionally biased region" description="Basic and acidic residues" evidence="1">
    <location>
        <begin position="907"/>
        <end position="920"/>
    </location>
</feature>
<feature type="region of interest" description="Disordered" evidence="1">
    <location>
        <begin position="876"/>
        <end position="947"/>
    </location>
</feature>
<keyword evidence="2" id="KW-1133">Transmembrane helix</keyword>
<feature type="transmembrane region" description="Helical" evidence="2">
    <location>
        <begin position="192"/>
        <end position="214"/>
    </location>
</feature>
<dbReference type="EMBL" id="NHTK01005858">
    <property type="protein sequence ID" value="PPQ72665.1"/>
    <property type="molecule type" value="Genomic_DNA"/>
</dbReference>
<reference evidence="4 5" key="1">
    <citation type="journal article" date="2018" name="Evol. Lett.">
        <title>Horizontal gene cluster transfer increased hallucinogenic mushroom diversity.</title>
        <authorList>
            <person name="Reynolds H.T."/>
            <person name="Vijayakumar V."/>
            <person name="Gluck-Thaler E."/>
            <person name="Korotkin H.B."/>
            <person name="Matheny P.B."/>
            <person name="Slot J.C."/>
        </authorList>
    </citation>
    <scope>NUCLEOTIDE SEQUENCE [LARGE SCALE GENOMIC DNA]</scope>
    <source>
        <strain evidence="4 5">2629</strain>
    </source>
</reference>
<dbReference type="InterPro" id="IPR045338">
    <property type="entry name" value="DUF6535"/>
</dbReference>
<protein>
    <recommendedName>
        <fullName evidence="3">DUF6535 domain-containing protein</fullName>
    </recommendedName>
</protein>
<feature type="domain" description="DUF6535" evidence="3">
    <location>
        <begin position="92"/>
        <end position="271"/>
    </location>
</feature>
<comment type="caution">
    <text evidence="4">The sequence shown here is derived from an EMBL/GenBank/DDBJ whole genome shotgun (WGS) entry which is preliminary data.</text>
</comment>
<evidence type="ECO:0000313" key="4">
    <source>
        <dbReference type="EMBL" id="PPQ72665.1"/>
    </source>
</evidence>
<name>A0A409W2E3_9AGAR</name>